<dbReference type="Proteomes" id="UP000728032">
    <property type="component" value="Unassembled WGS sequence"/>
</dbReference>
<dbReference type="EMBL" id="CAJPVJ010008101">
    <property type="protein sequence ID" value="CAG2171704.1"/>
    <property type="molecule type" value="Genomic_DNA"/>
</dbReference>
<reference evidence="4" key="1">
    <citation type="submission" date="2020-11" db="EMBL/GenBank/DDBJ databases">
        <authorList>
            <person name="Tran Van P."/>
        </authorList>
    </citation>
    <scope>NUCLEOTIDE SEQUENCE</scope>
</reference>
<evidence type="ECO:0000313" key="4">
    <source>
        <dbReference type="EMBL" id="CAD7654517.1"/>
    </source>
</evidence>
<evidence type="ECO:0000256" key="2">
    <source>
        <dbReference type="RuleBase" id="RU000363"/>
    </source>
</evidence>
<dbReference type="PANTHER" id="PTHR43975">
    <property type="entry name" value="ZGC:101858"/>
    <property type="match status" value="1"/>
</dbReference>
<keyword evidence="5" id="KW-1185">Reference proteome</keyword>
<comment type="similarity">
    <text evidence="2">Belongs to the short-chain dehydrogenases/reductases (SDR) family.</text>
</comment>
<gene>
    <name evidence="4" type="ORF">ONB1V03_LOCUS11164</name>
</gene>
<organism evidence="4">
    <name type="scientific">Oppiella nova</name>
    <dbReference type="NCBI Taxonomy" id="334625"/>
    <lineage>
        <taxon>Eukaryota</taxon>
        <taxon>Metazoa</taxon>
        <taxon>Ecdysozoa</taxon>
        <taxon>Arthropoda</taxon>
        <taxon>Chelicerata</taxon>
        <taxon>Arachnida</taxon>
        <taxon>Acari</taxon>
        <taxon>Acariformes</taxon>
        <taxon>Sarcoptiformes</taxon>
        <taxon>Oribatida</taxon>
        <taxon>Brachypylina</taxon>
        <taxon>Oppioidea</taxon>
        <taxon>Oppiidae</taxon>
        <taxon>Oppiella</taxon>
    </lineage>
</organism>
<dbReference type="Pfam" id="PF00106">
    <property type="entry name" value="adh_short"/>
    <property type="match status" value="1"/>
</dbReference>
<dbReference type="InterPro" id="IPR057326">
    <property type="entry name" value="KR_dom"/>
</dbReference>
<dbReference type="GO" id="GO:0006629">
    <property type="term" value="P:lipid metabolic process"/>
    <property type="evidence" value="ECO:0007669"/>
    <property type="project" value="UniProtKB-ARBA"/>
</dbReference>
<evidence type="ECO:0000259" key="3">
    <source>
        <dbReference type="SMART" id="SM00822"/>
    </source>
</evidence>
<dbReference type="SMART" id="SM00822">
    <property type="entry name" value="PKS_KR"/>
    <property type="match status" value="1"/>
</dbReference>
<evidence type="ECO:0000256" key="1">
    <source>
        <dbReference type="ARBA" id="ARBA00023002"/>
    </source>
</evidence>
<keyword evidence="1" id="KW-0560">Oxidoreductase</keyword>
<name>A0A7R9QRJ0_9ACAR</name>
<dbReference type="EMBL" id="OC922926">
    <property type="protein sequence ID" value="CAD7654517.1"/>
    <property type="molecule type" value="Genomic_DNA"/>
</dbReference>
<dbReference type="InterPro" id="IPR002347">
    <property type="entry name" value="SDR_fam"/>
</dbReference>
<protein>
    <recommendedName>
        <fullName evidence="3">Ketoreductase domain-containing protein</fullName>
    </recommendedName>
</protein>
<dbReference type="PANTHER" id="PTHR43975:SF2">
    <property type="entry name" value="EG:BACR7A4.14 PROTEIN-RELATED"/>
    <property type="match status" value="1"/>
</dbReference>
<dbReference type="PROSITE" id="PS00061">
    <property type="entry name" value="ADH_SHORT"/>
    <property type="match status" value="1"/>
</dbReference>
<dbReference type="GO" id="GO:0016491">
    <property type="term" value="F:oxidoreductase activity"/>
    <property type="evidence" value="ECO:0007669"/>
    <property type="project" value="UniProtKB-KW"/>
</dbReference>
<sequence length="198" mass="21141">MSIVYNFEGKVVLITGSSSGIGAATALLFARNGARVVITGLDGRDVRSVADECASVSLIGLSAILEVVVDVRRESDIRGLVAETINRFGRIDVLVNCAGILDLTPITHPDYIKNQLNVLDVNLNPCVLLTHLCAKYLKLSAGSIVIISSVASIQPAKNHSAYCMSKAALNMFTKCMAIELADHGVRVNASWFGAHKML</sequence>
<dbReference type="InterPro" id="IPR020904">
    <property type="entry name" value="Sc_DH/Rdtase_CS"/>
</dbReference>
<dbReference type="AlphaFoldDB" id="A0A7R9QRJ0"/>
<dbReference type="PRINTS" id="PR00081">
    <property type="entry name" value="GDHRDH"/>
</dbReference>
<dbReference type="Gene3D" id="3.40.50.720">
    <property type="entry name" value="NAD(P)-binding Rossmann-like Domain"/>
    <property type="match status" value="1"/>
</dbReference>
<proteinExistence type="inferred from homology"/>
<dbReference type="InterPro" id="IPR036291">
    <property type="entry name" value="NAD(P)-bd_dom_sf"/>
</dbReference>
<evidence type="ECO:0000313" key="5">
    <source>
        <dbReference type="Proteomes" id="UP000728032"/>
    </source>
</evidence>
<dbReference type="SUPFAM" id="SSF51735">
    <property type="entry name" value="NAD(P)-binding Rossmann-fold domains"/>
    <property type="match status" value="1"/>
</dbReference>
<dbReference type="OrthoDB" id="6488973at2759"/>
<accession>A0A7R9QRJ0</accession>
<feature type="domain" description="Ketoreductase" evidence="3">
    <location>
        <begin position="10"/>
        <end position="184"/>
    </location>
</feature>
<dbReference type="PRINTS" id="PR00080">
    <property type="entry name" value="SDRFAMILY"/>
</dbReference>